<reference evidence="2 3" key="1">
    <citation type="submission" date="2019-11" db="EMBL/GenBank/DDBJ databases">
        <title>Erwinia sp. nov., isolated from feces of birds in Tibet plateau of China.</title>
        <authorList>
            <person name="Ge Y."/>
        </authorList>
    </citation>
    <scope>NUCLEOTIDE SEQUENCE [LARGE SCALE GENOMIC DNA]</scope>
    <source>
        <strain evidence="2 3">J316</strain>
    </source>
</reference>
<dbReference type="RefSeq" id="WP_154753348.1">
    <property type="nucleotide sequence ID" value="NZ_WLZX01000005.1"/>
</dbReference>
<evidence type="ECO:0000313" key="2">
    <source>
        <dbReference type="EMBL" id="MTD28094.1"/>
    </source>
</evidence>
<name>A0ABW9REX5_9GAMM</name>
<organism evidence="2 3">
    <name type="scientific">Erwinia sorbitola</name>
    <dbReference type="NCBI Taxonomy" id="2681984"/>
    <lineage>
        <taxon>Bacteria</taxon>
        <taxon>Pseudomonadati</taxon>
        <taxon>Pseudomonadota</taxon>
        <taxon>Gammaproteobacteria</taxon>
        <taxon>Enterobacterales</taxon>
        <taxon>Erwiniaceae</taxon>
        <taxon>Erwinia</taxon>
    </lineage>
</organism>
<protein>
    <recommendedName>
        <fullName evidence="1">Cellulose biosynthesis protein BcsE</fullName>
    </recommendedName>
</protein>
<evidence type="ECO:0000313" key="3">
    <source>
        <dbReference type="Proteomes" id="UP000480164"/>
    </source>
</evidence>
<gene>
    <name evidence="2" type="primary">bcsE</name>
    <name evidence="2" type="ORF">GK011_14215</name>
</gene>
<evidence type="ECO:0000256" key="1">
    <source>
        <dbReference type="NCBIfam" id="TIGR03369"/>
    </source>
</evidence>
<keyword evidence="3" id="KW-1185">Reference proteome</keyword>
<accession>A0ABW9REX5</accession>
<sequence length="516" mass="58422">MTISFTLGLGQVQNELVLLQLPGCYWITVNRQEDARLLVRQVIAAQRALILISTAEKPETLLMPAPQGEPNKITIFPLPETSEALQNLTEDLSHALVNKPQLVIFYTAFSSWEKLSQAELINWLKGMQKWLAARKSTLLIITSGSGINNLRNELQTLYRHLEGLSHLEWQQDSWNYRVNWWCSKSGMLADRELRLSLLQDSFIQLNESGQNTPLALNDEYLYLAEKNVLEGAPPLSSAWTLFDDNNLLASRAQQASAATVIFNLHHNDQIATLAGDIHNLRRTRGSGLKIVVREMQTALRYSDERLLLACGVNAIVPYNVSVSRFLTTLEGLQGQRYNRHVPDDLTILLKSMQPLQEKGYLPVDHFCRSVTRLINNTMLPEDGKGLLIGLRPVPQLGPEQALALCKPRRYGDLVTHTGDRLYLFLSSCCYTDLNTALQYIFRLPLDEIFTHRLVWFEDVQILAEVQQIAELAPGDWRDTTKEQEEHPPSTKLITPAVRLVPDDISLKSPPDKEDSE</sequence>
<dbReference type="NCBIfam" id="TIGR03369">
    <property type="entry name" value="cellulose_bcsE"/>
    <property type="match status" value="1"/>
</dbReference>
<dbReference type="Pfam" id="PF10995">
    <property type="entry name" value="CBP_BcsE"/>
    <property type="match status" value="1"/>
</dbReference>
<dbReference type="Proteomes" id="UP000480164">
    <property type="component" value="Unassembled WGS sequence"/>
</dbReference>
<comment type="caution">
    <text evidence="2">The sequence shown here is derived from an EMBL/GenBank/DDBJ whole genome shotgun (WGS) entry which is preliminary data.</text>
</comment>
<dbReference type="InterPro" id="IPR017745">
    <property type="entry name" value="BcsE"/>
</dbReference>
<proteinExistence type="predicted"/>
<dbReference type="EMBL" id="WLZX01000005">
    <property type="protein sequence ID" value="MTD28094.1"/>
    <property type="molecule type" value="Genomic_DNA"/>
</dbReference>